<name>A0ACC2TVI4_9FUNG</name>
<gene>
    <name evidence="1" type="ORF">DSO57_1003959</name>
</gene>
<proteinExistence type="predicted"/>
<comment type="caution">
    <text evidence="1">The sequence shown here is derived from an EMBL/GenBank/DDBJ whole genome shotgun (WGS) entry which is preliminary data.</text>
</comment>
<evidence type="ECO:0000313" key="2">
    <source>
        <dbReference type="Proteomes" id="UP001165960"/>
    </source>
</evidence>
<organism evidence="1 2">
    <name type="scientific">Entomophthora muscae</name>
    <dbReference type="NCBI Taxonomy" id="34485"/>
    <lineage>
        <taxon>Eukaryota</taxon>
        <taxon>Fungi</taxon>
        <taxon>Fungi incertae sedis</taxon>
        <taxon>Zoopagomycota</taxon>
        <taxon>Entomophthoromycotina</taxon>
        <taxon>Entomophthoromycetes</taxon>
        <taxon>Entomophthorales</taxon>
        <taxon>Entomophthoraceae</taxon>
        <taxon>Entomophthora</taxon>
    </lineage>
</organism>
<sequence>MDDSNIEDPNAYGYSVLAVPETIAVPYKLHSGKATTTAKPLPEANEVVSCPYLTQARRSPVLVKSSKEASEVSDAVFKNVSVLLPLQTIYKEFLGLRCMIKKWDKELEEAQDILAVLPPFGCTTTCVEISIQKVKIKAVFDTGSPVNVVSLKLVKKLKLTLTLTIISCMAQLGYCGVPVHQSPECVLDHIQGTAGRGCIL</sequence>
<dbReference type="Proteomes" id="UP001165960">
    <property type="component" value="Unassembled WGS sequence"/>
</dbReference>
<accession>A0ACC2TVI4</accession>
<reference evidence="1" key="1">
    <citation type="submission" date="2022-04" db="EMBL/GenBank/DDBJ databases">
        <title>Genome of the entomopathogenic fungus Entomophthora muscae.</title>
        <authorList>
            <person name="Elya C."/>
            <person name="Lovett B.R."/>
            <person name="Lee E."/>
            <person name="Macias A.M."/>
            <person name="Hajek A.E."/>
            <person name="De Bivort B.L."/>
            <person name="Kasson M.T."/>
            <person name="De Fine Licht H.H."/>
            <person name="Stajich J.E."/>
        </authorList>
    </citation>
    <scope>NUCLEOTIDE SEQUENCE</scope>
    <source>
        <strain evidence="1">Berkeley</strain>
    </source>
</reference>
<dbReference type="EMBL" id="QTSX02002139">
    <property type="protein sequence ID" value="KAJ9078688.1"/>
    <property type="molecule type" value="Genomic_DNA"/>
</dbReference>
<protein>
    <submittedName>
        <fullName evidence="1">Uncharacterized protein</fullName>
    </submittedName>
</protein>
<keyword evidence="2" id="KW-1185">Reference proteome</keyword>
<evidence type="ECO:0000313" key="1">
    <source>
        <dbReference type="EMBL" id="KAJ9078688.1"/>
    </source>
</evidence>